<organism evidence="2 3">
    <name type="scientific">Mesorhizobium vachelliae</name>
    <dbReference type="NCBI Taxonomy" id="3072309"/>
    <lineage>
        <taxon>Bacteria</taxon>
        <taxon>Pseudomonadati</taxon>
        <taxon>Pseudomonadota</taxon>
        <taxon>Alphaproteobacteria</taxon>
        <taxon>Hyphomicrobiales</taxon>
        <taxon>Phyllobacteriaceae</taxon>
        <taxon>Mesorhizobium</taxon>
    </lineage>
</organism>
<dbReference type="PANTHER" id="PTHR34853">
    <property type="match status" value="1"/>
</dbReference>
<dbReference type="InterPro" id="IPR029058">
    <property type="entry name" value="AB_hydrolase_fold"/>
</dbReference>
<keyword evidence="1" id="KW-0472">Membrane</keyword>
<dbReference type="SUPFAM" id="SSF53474">
    <property type="entry name" value="alpha/beta-Hydrolases"/>
    <property type="match status" value="1"/>
</dbReference>
<evidence type="ECO:0000313" key="3">
    <source>
        <dbReference type="Proteomes" id="UP001285154"/>
    </source>
</evidence>
<reference evidence="2 3" key="1">
    <citation type="submission" date="2023-08" db="EMBL/GenBank/DDBJ databases">
        <title>Implementing the SeqCode for naming new Mesorhizobium species isolated from Vachellia karroo root nodules.</title>
        <authorList>
            <person name="Van Lill M."/>
        </authorList>
    </citation>
    <scope>NUCLEOTIDE SEQUENCE [LARGE SCALE GENOMIC DNA]</scope>
    <source>
        <strain evidence="2 3">VK25D</strain>
    </source>
</reference>
<dbReference type="RefSeq" id="WP_320251851.1">
    <property type="nucleotide sequence ID" value="NZ_JAVIIQ010000012.1"/>
</dbReference>
<protein>
    <submittedName>
        <fullName evidence="2">Lipase family protein</fullName>
    </submittedName>
</protein>
<dbReference type="EMBL" id="JAVIIQ010000012">
    <property type="protein sequence ID" value="MDX8534377.1"/>
    <property type="molecule type" value="Genomic_DNA"/>
</dbReference>
<evidence type="ECO:0000313" key="2">
    <source>
        <dbReference type="EMBL" id="MDX8534377.1"/>
    </source>
</evidence>
<evidence type="ECO:0000256" key="1">
    <source>
        <dbReference type="SAM" id="Phobius"/>
    </source>
</evidence>
<proteinExistence type="predicted"/>
<gene>
    <name evidence="2" type="ORF">RFM42_25535</name>
</gene>
<sequence>MAHSRQPKTKRGLLASLARLAAAFVAAACVLVAGLWYLARPATPDAFYANRRDPIPPPGTLMESEPFTRDVPAGAQAWRVLYATTRADDTPAVASAIVVASTDSGAASRPVVAWAHGTTGMEPGCAPSVLKHPFDNVPALKALLRHGWVYVATDYVGLGTSGDHAYMIGQDAARAVLDSARAARQMPGLHADSKVAVWGHSQGGNSALWAGMRAEGYAPDISVAGVAAFAPATDLRALFEAVQGTMFGKIVSAYLAEAYAKAYPDVRLSDYLGPVSMILARDMAGRCVGGRATLFSIAETMLLPGGIFKRDPSSGPFGARMDENMPTAPIDAPVLIAQGVEDDLVPARIQQAYVARRCSAGQKIDYRQFDGRGHLSLVAEGSPLEAGLMAWTEDRFNGAPATPNCAQ</sequence>
<dbReference type="PIRSF" id="PIRSF029171">
    <property type="entry name" value="Esterase_LipA"/>
    <property type="match status" value="1"/>
</dbReference>
<accession>A0ABU5AA04</accession>
<dbReference type="Gene3D" id="1.10.260.130">
    <property type="match status" value="1"/>
</dbReference>
<dbReference type="PANTHER" id="PTHR34853:SF1">
    <property type="entry name" value="LIPASE 5"/>
    <property type="match status" value="1"/>
</dbReference>
<dbReference type="Proteomes" id="UP001285154">
    <property type="component" value="Unassembled WGS sequence"/>
</dbReference>
<dbReference type="InterPro" id="IPR005152">
    <property type="entry name" value="Lipase_secreted"/>
</dbReference>
<dbReference type="Pfam" id="PF03583">
    <property type="entry name" value="LIP"/>
    <property type="match status" value="2"/>
</dbReference>
<keyword evidence="1" id="KW-1133">Transmembrane helix</keyword>
<keyword evidence="1" id="KW-0812">Transmembrane</keyword>
<comment type="caution">
    <text evidence="2">The sequence shown here is derived from an EMBL/GenBank/DDBJ whole genome shotgun (WGS) entry which is preliminary data.</text>
</comment>
<feature type="transmembrane region" description="Helical" evidence="1">
    <location>
        <begin position="12"/>
        <end position="38"/>
    </location>
</feature>
<name>A0ABU5AA04_9HYPH</name>
<dbReference type="Gene3D" id="3.40.50.1820">
    <property type="entry name" value="alpha/beta hydrolase"/>
    <property type="match status" value="1"/>
</dbReference>
<keyword evidence="3" id="KW-1185">Reference proteome</keyword>